<evidence type="ECO:0000313" key="2">
    <source>
        <dbReference type="Proteomes" id="UP001484239"/>
    </source>
</evidence>
<reference evidence="1 2" key="1">
    <citation type="submission" date="2024-02" db="EMBL/GenBank/DDBJ databases">
        <title>A novel Gemmatimonadota bacterium.</title>
        <authorList>
            <person name="Du Z.-J."/>
            <person name="Ye Y.-Q."/>
        </authorList>
    </citation>
    <scope>NUCLEOTIDE SEQUENCE [LARGE SCALE GENOMIC DNA]</scope>
    <source>
        <strain evidence="1 2">DH-20</strain>
    </source>
</reference>
<proteinExistence type="predicted"/>
<dbReference type="RefSeq" id="WP_405286324.1">
    <property type="nucleotide sequence ID" value="NZ_JBBHLI010000002.1"/>
</dbReference>
<evidence type="ECO:0000313" key="1">
    <source>
        <dbReference type="EMBL" id="MEK9500094.1"/>
    </source>
</evidence>
<accession>A0ABU9E5Y4</accession>
<protein>
    <recommendedName>
        <fullName evidence="3">DUF5683 domain-containing protein</fullName>
    </recommendedName>
</protein>
<sequence length="268" mass="28643">MPLALGGAALLIVSAEARGQRPERTVLASLGPSPRASVTGGVTGIGAAALLPGVTQAMEGRVWQGVLLGLVEAGGWWLYFDARAARDDGRSAYRDLAWTAARGSVRPRVDPGFEYYEDLLYWSRSGAFDADPSASGVQPERSPDTFNGRQWQLAAQIFLGGDVAADPSAPGYGAALEYYTGRAWGEGLTWDWSADPQARERFATLIDEADSAARRASVAAGVVVANHLLSAIEAFVAYRLGALPVEMRVTPDPRGVAPQLRVRIPWKF</sequence>
<dbReference type="Proteomes" id="UP001484239">
    <property type="component" value="Unassembled WGS sequence"/>
</dbReference>
<comment type="caution">
    <text evidence="1">The sequence shown here is derived from an EMBL/GenBank/DDBJ whole genome shotgun (WGS) entry which is preliminary data.</text>
</comment>
<dbReference type="EMBL" id="JBBHLI010000002">
    <property type="protein sequence ID" value="MEK9500094.1"/>
    <property type="molecule type" value="Genomic_DNA"/>
</dbReference>
<keyword evidence="2" id="KW-1185">Reference proteome</keyword>
<name>A0ABU9E5Y4_9BACT</name>
<evidence type="ECO:0008006" key="3">
    <source>
        <dbReference type="Google" id="ProtNLM"/>
    </source>
</evidence>
<gene>
    <name evidence="1" type="ORF">WI372_03815</name>
</gene>
<organism evidence="1 2">
    <name type="scientific">Gaopeijia maritima</name>
    <dbReference type="NCBI Taxonomy" id="3119007"/>
    <lineage>
        <taxon>Bacteria</taxon>
        <taxon>Pseudomonadati</taxon>
        <taxon>Gemmatimonadota</taxon>
        <taxon>Longimicrobiia</taxon>
        <taxon>Gaopeijiales</taxon>
        <taxon>Gaopeijiaceae</taxon>
        <taxon>Gaopeijia</taxon>
    </lineage>
</organism>